<accession>A0A2R6PR90</accession>
<dbReference type="Pfam" id="PF06999">
    <property type="entry name" value="Suc_Fer-like"/>
    <property type="match status" value="1"/>
</dbReference>
<keyword evidence="3" id="KW-1185">Reference proteome</keyword>
<dbReference type="OMA" id="WEREETY"/>
<dbReference type="InParanoid" id="A0A2R6PR90"/>
<evidence type="ECO:0000256" key="1">
    <source>
        <dbReference type="SAM" id="MobiDB-lite"/>
    </source>
</evidence>
<organism evidence="2 3">
    <name type="scientific">Actinidia chinensis var. chinensis</name>
    <name type="common">Chinese soft-hair kiwi</name>
    <dbReference type="NCBI Taxonomy" id="1590841"/>
    <lineage>
        <taxon>Eukaryota</taxon>
        <taxon>Viridiplantae</taxon>
        <taxon>Streptophyta</taxon>
        <taxon>Embryophyta</taxon>
        <taxon>Tracheophyta</taxon>
        <taxon>Spermatophyta</taxon>
        <taxon>Magnoliopsida</taxon>
        <taxon>eudicotyledons</taxon>
        <taxon>Gunneridae</taxon>
        <taxon>Pentapetalae</taxon>
        <taxon>asterids</taxon>
        <taxon>Ericales</taxon>
        <taxon>Actinidiaceae</taxon>
        <taxon>Actinidia</taxon>
    </lineage>
</organism>
<dbReference type="EMBL" id="NKQK01000023">
    <property type="protein sequence ID" value="PSR95522.1"/>
    <property type="molecule type" value="Genomic_DNA"/>
</dbReference>
<dbReference type="Gramene" id="PSR95522">
    <property type="protein sequence ID" value="PSR95522"/>
    <property type="gene ID" value="CEY00_Acc26279"/>
</dbReference>
<dbReference type="FunFam" id="3.40.30.10:FF:000213">
    <property type="entry name" value="APD1p protein"/>
    <property type="match status" value="1"/>
</dbReference>
<dbReference type="OrthoDB" id="10253744at2759"/>
<feature type="compositionally biased region" description="Polar residues" evidence="1">
    <location>
        <begin position="375"/>
        <end position="384"/>
    </location>
</feature>
<name>A0A2R6PR90_ACTCC</name>
<evidence type="ECO:0000313" key="3">
    <source>
        <dbReference type="Proteomes" id="UP000241394"/>
    </source>
</evidence>
<dbReference type="CDD" id="cd03062">
    <property type="entry name" value="TRX_Fd_Sucrase"/>
    <property type="match status" value="1"/>
</dbReference>
<dbReference type="FunCoup" id="A0A2R6PR90">
    <property type="interactions" value="1161"/>
</dbReference>
<dbReference type="STRING" id="1590841.A0A2R6PR90"/>
<protein>
    <submittedName>
        <fullName evidence="2">Altered inheritance of mitochondria protein</fullName>
    </submittedName>
</protein>
<dbReference type="PANTHER" id="PTHR31902">
    <property type="entry name" value="ACTIN PATCHES DISTAL PROTEIN 1"/>
    <property type="match status" value="1"/>
</dbReference>
<evidence type="ECO:0000313" key="2">
    <source>
        <dbReference type="EMBL" id="PSR95522.1"/>
    </source>
</evidence>
<dbReference type="Gene3D" id="3.40.30.10">
    <property type="entry name" value="Glutaredoxin"/>
    <property type="match status" value="2"/>
</dbReference>
<dbReference type="Proteomes" id="UP000241394">
    <property type="component" value="Chromosome LG23"/>
</dbReference>
<gene>
    <name evidence="2" type="ORF">CEY00_Acc26279</name>
</gene>
<reference evidence="3" key="2">
    <citation type="journal article" date="2018" name="BMC Genomics">
        <title>A manually annotated Actinidia chinensis var. chinensis (kiwifruit) genome highlights the challenges associated with draft genomes and gene prediction in plants.</title>
        <authorList>
            <person name="Pilkington S.M."/>
            <person name="Crowhurst R."/>
            <person name="Hilario E."/>
            <person name="Nardozza S."/>
            <person name="Fraser L."/>
            <person name="Peng Y."/>
            <person name="Gunaseelan K."/>
            <person name="Simpson R."/>
            <person name="Tahir J."/>
            <person name="Deroles S.C."/>
            <person name="Templeton K."/>
            <person name="Luo Z."/>
            <person name="Davy M."/>
            <person name="Cheng C."/>
            <person name="McNeilage M."/>
            <person name="Scaglione D."/>
            <person name="Liu Y."/>
            <person name="Zhang Q."/>
            <person name="Datson P."/>
            <person name="De Silva N."/>
            <person name="Gardiner S.E."/>
            <person name="Bassett H."/>
            <person name="Chagne D."/>
            <person name="McCallum J."/>
            <person name="Dzierzon H."/>
            <person name="Deng C."/>
            <person name="Wang Y.Y."/>
            <person name="Barron L."/>
            <person name="Manako K."/>
            <person name="Bowen J."/>
            <person name="Foster T.M."/>
            <person name="Erridge Z.A."/>
            <person name="Tiffin H."/>
            <person name="Waite C.N."/>
            <person name="Davies K.M."/>
            <person name="Grierson E.P."/>
            <person name="Laing W.A."/>
            <person name="Kirk R."/>
            <person name="Chen X."/>
            <person name="Wood M."/>
            <person name="Montefiori M."/>
            <person name="Brummell D.A."/>
            <person name="Schwinn K.E."/>
            <person name="Catanach A."/>
            <person name="Fullerton C."/>
            <person name="Li D."/>
            <person name="Meiyalaghan S."/>
            <person name="Nieuwenhuizen N."/>
            <person name="Read N."/>
            <person name="Prakash R."/>
            <person name="Hunter D."/>
            <person name="Zhang H."/>
            <person name="McKenzie M."/>
            <person name="Knabel M."/>
            <person name="Harris A."/>
            <person name="Allan A.C."/>
            <person name="Gleave A."/>
            <person name="Chen A."/>
            <person name="Janssen B.J."/>
            <person name="Plunkett B."/>
            <person name="Ampomah-Dwamena C."/>
            <person name="Voogd C."/>
            <person name="Leif D."/>
            <person name="Lafferty D."/>
            <person name="Souleyre E.J.F."/>
            <person name="Varkonyi-Gasic E."/>
            <person name="Gambi F."/>
            <person name="Hanley J."/>
            <person name="Yao J.L."/>
            <person name="Cheung J."/>
            <person name="David K.M."/>
            <person name="Warren B."/>
            <person name="Marsh K."/>
            <person name="Snowden K.C."/>
            <person name="Lin-Wang K."/>
            <person name="Brian L."/>
            <person name="Martinez-Sanchez M."/>
            <person name="Wang M."/>
            <person name="Ileperuma N."/>
            <person name="Macnee N."/>
            <person name="Campin R."/>
            <person name="McAtee P."/>
            <person name="Drummond R.S.M."/>
            <person name="Espley R.V."/>
            <person name="Ireland H.S."/>
            <person name="Wu R."/>
            <person name="Atkinson R.G."/>
            <person name="Karunairetnam S."/>
            <person name="Bulley S."/>
            <person name="Chunkath S."/>
            <person name="Hanley Z."/>
            <person name="Storey R."/>
            <person name="Thrimawithana A.H."/>
            <person name="Thomson S."/>
            <person name="David C."/>
            <person name="Testolin R."/>
            <person name="Huang H."/>
            <person name="Hellens R.P."/>
            <person name="Schaffer R.J."/>
        </authorList>
    </citation>
    <scope>NUCLEOTIDE SEQUENCE [LARGE SCALE GENOMIC DNA]</scope>
    <source>
        <strain evidence="3">cv. Red5</strain>
    </source>
</reference>
<dbReference type="InterPro" id="IPR009737">
    <property type="entry name" value="Aim32/Apd1-like"/>
</dbReference>
<reference evidence="2 3" key="1">
    <citation type="submission" date="2017-07" db="EMBL/GenBank/DDBJ databases">
        <title>An improved, manually edited Actinidia chinensis var. chinensis (kiwifruit) genome highlights the challenges associated with draft genomes and gene prediction in plants.</title>
        <authorList>
            <person name="Pilkington S."/>
            <person name="Crowhurst R."/>
            <person name="Hilario E."/>
            <person name="Nardozza S."/>
            <person name="Fraser L."/>
            <person name="Peng Y."/>
            <person name="Gunaseelan K."/>
            <person name="Simpson R."/>
            <person name="Tahir J."/>
            <person name="Deroles S."/>
            <person name="Templeton K."/>
            <person name="Luo Z."/>
            <person name="Davy M."/>
            <person name="Cheng C."/>
            <person name="Mcneilage M."/>
            <person name="Scaglione D."/>
            <person name="Liu Y."/>
            <person name="Zhang Q."/>
            <person name="Datson P."/>
            <person name="De Silva N."/>
            <person name="Gardiner S."/>
            <person name="Bassett H."/>
            <person name="Chagne D."/>
            <person name="Mccallum J."/>
            <person name="Dzierzon H."/>
            <person name="Deng C."/>
            <person name="Wang Y.-Y."/>
            <person name="Barron N."/>
            <person name="Manako K."/>
            <person name="Bowen J."/>
            <person name="Foster T."/>
            <person name="Erridge Z."/>
            <person name="Tiffin H."/>
            <person name="Waite C."/>
            <person name="Davies K."/>
            <person name="Grierson E."/>
            <person name="Laing W."/>
            <person name="Kirk R."/>
            <person name="Chen X."/>
            <person name="Wood M."/>
            <person name="Montefiori M."/>
            <person name="Brummell D."/>
            <person name="Schwinn K."/>
            <person name="Catanach A."/>
            <person name="Fullerton C."/>
            <person name="Li D."/>
            <person name="Meiyalaghan S."/>
            <person name="Nieuwenhuizen N."/>
            <person name="Read N."/>
            <person name="Prakash R."/>
            <person name="Hunter D."/>
            <person name="Zhang H."/>
            <person name="Mckenzie M."/>
            <person name="Knabel M."/>
            <person name="Harris A."/>
            <person name="Allan A."/>
            <person name="Chen A."/>
            <person name="Janssen B."/>
            <person name="Plunkett B."/>
            <person name="Dwamena C."/>
            <person name="Voogd C."/>
            <person name="Leif D."/>
            <person name="Lafferty D."/>
            <person name="Souleyre E."/>
            <person name="Varkonyi-Gasic E."/>
            <person name="Gambi F."/>
            <person name="Hanley J."/>
            <person name="Yao J.-L."/>
            <person name="Cheung J."/>
            <person name="David K."/>
            <person name="Warren B."/>
            <person name="Marsh K."/>
            <person name="Snowden K."/>
            <person name="Lin-Wang K."/>
            <person name="Brian L."/>
            <person name="Martinez-Sanchez M."/>
            <person name="Wang M."/>
            <person name="Ileperuma N."/>
            <person name="Macnee N."/>
            <person name="Campin R."/>
            <person name="Mcatee P."/>
            <person name="Drummond R."/>
            <person name="Espley R."/>
            <person name="Ireland H."/>
            <person name="Wu R."/>
            <person name="Atkinson R."/>
            <person name="Karunairetnam S."/>
            <person name="Bulley S."/>
            <person name="Chunkath S."/>
            <person name="Hanley Z."/>
            <person name="Storey R."/>
            <person name="Thrimawithana A."/>
            <person name="Thomson S."/>
            <person name="David C."/>
            <person name="Testolin R."/>
        </authorList>
    </citation>
    <scope>NUCLEOTIDE SEQUENCE [LARGE SCALE GENOMIC DNA]</scope>
    <source>
        <strain evidence="3">cv. Red5</strain>
        <tissue evidence="2">Young leaf</tissue>
    </source>
</reference>
<feature type="region of interest" description="Disordered" evidence="1">
    <location>
        <begin position="367"/>
        <end position="388"/>
    </location>
</feature>
<dbReference type="SUPFAM" id="SSF52833">
    <property type="entry name" value="Thioredoxin-like"/>
    <property type="match status" value="1"/>
</dbReference>
<dbReference type="InterPro" id="IPR036249">
    <property type="entry name" value="Thioredoxin-like_sf"/>
</dbReference>
<dbReference type="AlphaFoldDB" id="A0A2R6PR90"/>
<dbReference type="PANTHER" id="PTHR31902:SF14">
    <property type="entry name" value="ACTIN PATCHES DISTAL PROTEIN 1"/>
    <property type="match status" value="1"/>
</dbReference>
<proteinExistence type="predicted"/>
<sequence>MASNRDDPLSFMNPSSSSPIDGDSFLLDPNSNSQIGSASGSFQNEGFLGGLDGAGDAAEFGFFRPEFRQGQLVGTVEHYDRHVFLCYKNPQVWPPRIEAAEFDRLPRLLSAALAARKGDMKKQTRLTICEGHDGTETSNGDVLIFPDMVRYRRLTHFDVDTFVEEVLVKDGEWLPGTPEALRGFYIFVCAHGTRDRRCGVCGPPIITRFKEEIECHGLQGKVSVSPCSHIGGHKYAGNVIIFGSSINGEVTGHWYGYVTPDDVPVLLEQHIGKGEIVDWLWRGQMGLSEEDQMRSLELRLQVNGGSNVERITNEPTQANEISGDACESQVKVVGCCQPNGSSPCCQNPSQPENSDDHDLNEREAKLTAEKKSSKRQLSGNNSGKGASARRVCSMPTWFESWEREDTYAALSVIGAALSVAFAYRCYKQLT</sequence>
<comment type="caution">
    <text evidence="2">The sequence shown here is derived from an EMBL/GenBank/DDBJ whole genome shotgun (WGS) entry which is preliminary data.</text>
</comment>